<evidence type="ECO:0000256" key="1">
    <source>
        <dbReference type="ARBA" id="ARBA00006464"/>
    </source>
</evidence>
<dbReference type="EMBL" id="JABAHZ010000002">
    <property type="protein sequence ID" value="NLR78603.1"/>
    <property type="molecule type" value="Genomic_DNA"/>
</dbReference>
<accession>A0A847SFR9</accession>
<keyword evidence="4" id="KW-0808">Transferase</keyword>
<feature type="transmembrane region" description="Helical" evidence="2">
    <location>
        <begin position="12"/>
        <end position="36"/>
    </location>
</feature>
<name>A0A847SFR9_9BACT</name>
<dbReference type="Proteomes" id="UP000552864">
    <property type="component" value="Unassembled WGS sequence"/>
</dbReference>
<evidence type="ECO:0000313" key="4">
    <source>
        <dbReference type="EMBL" id="NLR78603.1"/>
    </source>
</evidence>
<dbReference type="GO" id="GO:0016780">
    <property type="term" value="F:phosphotransferase activity, for other substituted phosphate groups"/>
    <property type="evidence" value="ECO:0007669"/>
    <property type="project" value="TreeGrafter"/>
</dbReference>
<sequence length="226" mass="25958">MYTFFKRLLDLFVALIALLLLLPLFIPICIILKLTGEGEVFYFQKRIGYKNEYFYIWKYATMLKNSLNMGTGSITLRNDPRVTPIGGFLRKTKINELPQIINVLQGNMSVVGPRPLVDATFNAYADEVKAVVYNSKPGITGIGSIIFRDEEKLISAATIPPHEFYKKYIAPYKGEVELWYQQNKSFSTDILIIFLTAWAIIKPESELHFSVFKTLPKRNFNPEELN</sequence>
<reference evidence="4 5" key="1">
    <citation type="submission" date="2020-04" db="EMBL/GenBank/DDBJ databases">
        <authorList>
            <person name="Yin C."/>
        </authorList>
    </citation>
    <scope>NUCLEOTIDE SEQUENCE [LARGE SCALE GENOMIC DNA]</scope>
    <source>
        <strain evidence="4 5">Ak56</strain>
    </source>
</reference>
<keyword evidence="2" id="KW-0472">Membrane</keyword>
<evidence type="ECO:0000259" key="3">
    <source>
        <dbReference type="Pfam" id="PF02397"/>
    </source>
</evidence>
<proteinExistence type="inferred from homology"/>
<gene>
    <name evidence="4" type="ORF">HGH91_08210</name>
</gene>
<organism evidence="4 5">
    <name type="scientific">Chitinophaga eiseniae</name>
    <dbReference type="NCBI Taxonomy" id="634771"/>
    <lineage>
        <taxon>Bacteria</taxon>
        <taxon>Pseudomonadati</taxon>
        <taxon>Bacteroidota</taxon>
        <taxon>Chitinophagia</taxon>
        <taxon>Chitinophagales</taxon>
        <taxon>Chitinophagaceae</taxon>
        <taxon>Chitinophaga</taxon>
    </lineage>
</organism>
<dbReference type="Pfam" id="PF02397">
    <property type="entry name" value="Bac_transf"/>
    <property type="match status" value="1"/>
</dbReference>
<evidence type="ECO:0000256" key="2">
    <source>
        <dbReference type="SAM" id="Phobius"/>
    </source>
</evidence>
<keyword evidence="2" id="KW-0812">Transmembrane</keyword>
<comment type="similarity">
    <text evidence="1">Belongs to the bacterial sugar transferase family.</text>
</comment>
<dbReference type="AlphaFoldDB" id="A0A847SFR9"/>
<comment type="caution">
    <text evidence="4">The sequence shown here is derived from an EMBL/GenBank/DDBJ whole genome shotgun (WGS) entry which is preliminary data.</text>
</comment>
<evidence type="ECO:0000313" key="5">
    <source>
        <dbReference type="Proteomes" id="UP000552864"/>
    </source>
</evidence>
<keyword evidence="2" id="KW-1133">Transmembrane helix</keyword>
<dbReference type="PANTHER" id="PTHR30576:SF20">
    <property type="entry name" value="QUINOVOSAMINEPHOSPHOTRANSFERAE-RELATED"/>
    <property type="match status" value="1"/>
</dbReference>
<keyword evidence="5" id="KW-1185">Reference proteome</keyword>
<protein>
    <submittedName>
        <fullName evidence="4">Sugar transferase</fullName>
    </submittedName>
</protein>
<dbReference type="PANTHER" id="PTHR30576">
    <property type="entry name" value="COLANIC BIOSYNTHESIS UDP-GLUCOSE LIPID CARRIER TRANSFERASE"/>
    <property type="match status" value="1"/>
</dbReference>
<dbReference type="InterPro" id="IPR003362">
    <property type="entry name" value="Bact_transf"/>
</dbReference>
<feature type="domain" description="Bacterial sugar transferase" evidence="3">
    <location>
        <begin position="6"/>
        <end position="201"/>
    </location>
</feature>
<dbReference type="RefSeq" id="WP_168737999.1">
    <property type="nucleotide sequence ID" value="NZ_JABAHZ010000002.1"/>
</dbReference>